<dbReference type="InterPro" id="IPR014327">
    <property type="entry name" value="RNA_pol_sigma70_bacteroid"/>
</dbReference>
<keyword evidence="3" id="KW-0731">Sigma factor</keyword>
<dbReference type="InterPro" id="IPR039425">
    <property type="entry name" value="RNA_pol_sigma-70-like"/>
</dbReference>
<evidence type="ECO:0000313" key="8">
    <source>
        <dbReference type="Proteomes" id="UP000283523"/>
    </source>
</evidence>
<dbReference type="InterPro" id="IPR013249">
    <property type="entry name" value="RNA_pol_sigma70_r4_t2"/>
</dbReference>
<keyword evidence="8" id="KW-1185">Reference proteome</keyword>
<dbReference type="EMBL" id="QXED01000002">
    <property type="protein sequence ID" value="RIV25396.1"/>
    <property type="molecule type" value="Genomic_DNA"/>
</dbReference>
<dbReference type="InterPro" id="IPR036388">
    <property type="entry name" value="WH-like_DNA-bd_sf"/>
</dbReference>
<dbReference type="InterPro" id="IPR007627">
    <property type="entry name" value="RNA_pol_sigma70_r2"/>
</dbReference>
<reference evidence="7 8" key="1">
    <citation type="submission" date="2018-08" db="EMBL/GenBank/DDBJ databases">
        <title>Fibrisoma montanum sp. nov., isolated from Danxia mountain soil.</title>
        <authorList>
            <person name="Huang Y."/>
        </authorList>
    </citation>
    <scope>NUCLEOTIDE SEQUENCE [LARGE SCALE GENOMIC DNA]</scope>
    <source>
        <strain evidence="7 8">HYT19</strain>
    </source>
</reference>
<evidence type="ECO:0000256" key="4">
    <source>
        <dbReference type="ARBA" id="ARBA00023163"/>
    </source>
</evidence>
<evidence type="ECO:0000256" key="2">
    <source>
        <dbReference type="ARBA" id="ARBA00023015"/>
    </source>
</evidence>
<feature type="domain" description="RNA polymerase sigma factor 70 region 4 type 2" evidence="6">
    <location>
        <begin position="127"/>
        <end position="178"/>
    </location>
</feature>
<dbReference type="SUPFAM" id="SSF88659">
    <property type="entry name" value="Sigma3 and sigma4 domains of RNA polymerase sigma factors"/>
    <property type="match status" value="1"/>
</dbReference>
<dbReference type="AlphaFoldDB" id="A0A418MF46"/>
<dbReference type="GO" id="GO:0016987">
    <property type="term" value="F:sigma factor activity"/>
    <property type="evidence" value="ECO:0007669"/>
    <property type="project" value="UniProtKB-KW"/>
</dbReference>
<dbReference type="PANTHER" id="PTHR43133:SF46">
    <property type="entry name" value="RNA POLYMERASE SIGMA-70 FACTOR ECF SUBFAMILY"/>
    <property type="match status" value="1"/>
</dbReference>
<dbReference type="PANTHER" id="PTHR43133">
    <property type="entry name" value="RNA POLYMERASE ECF-TYPE SIGMA FACTO"/>
    <property type="match status" value="1"/>
</dbReference>
<dbReference type="Gene3D" id="1.10.1740.10">
    <property type="match status" value="1"/>
</dbReference>
<dbReference type="InterPro" id="IPR014284">
    <property type="entry name" value="RNA_pol_sigma-70_dom"/>
</dbReference>
<dbReference type="OrthoDB" id="799938at2"/>
<comment type="similarity">
    <text evidence="1">Belongs to the sigma-70 factor family. ECF subfamily.</text>
</comment>
<evidence type="ECO:0000259" key="6">
    <source>
        <dbReference type="Pfam" id="PF08281"/>
    </source>
</evidence>
<dbReference type="SUPFAM" id="SSF88946">
    <property type="entry name" value="Sigma2 domain of RNA polymerase sigma factors"/>
    <property type="match status" value="1"/>
</dbReference>
<dbReference type="GO" id="GO:0003677">
    <property type="term" value="F:DNA binding"/>
    <property type="evidence" value="ECO:0007669"/>
    <property type="project" value="InterPro"/>
</dbReference>
<feature type="domain" description="RNA polymerase sigma-70 region 2" evidence="5">
    <location>
        <begin position="27"/>
        <end position="93"/>
    </location>
</feature>
<protein>
    <submittedName>
        <fullName evidence="7">RNA polymerase sigma-70 factor</fullName>
    </submittedName>
</protein>
<evidence type="ECO:0000256" key="3">
    <source>
        <dbReference type="ARBA" id="ARBA00023082"/>
    </source>
</evidence>
<keyword evidence="2" id="KW-0805">Transcription regulation</keyword>
<dbReference type="NCBIfam" id="TIGR02985">
    <property type="entry name" value="Sig70_bacteroi1"/>
    <property type="match status" value="1"/>
</dbReference>
<dbReference type="NCBIfam" id="TIGR02937">
    <property type="entry name" value="sigma70-ECF"/>
    <property type="match status" value="1"/>
</dbReference>
<dbReference type="InterPro" id="IPR013325">
    <property type="entry name" value="RNA_pol_sigma_r2"/>
</dbReference>
<dbReference type="Pfam" id="PF04542">
    <property type="entry name" value="Sigma70_r2"/>
    <property type="match status" value="1"/>
</dbReference>
<accession>A0A418MF46</accession>
<evidence type="ECO:0000256" key="1">
    <source>
        <dbReference type="ARBA" id="ARBA00010641"/>
    </source>
</evidence>
<dbReference type="Proteomes" id="UP000283523">
    <property type="component" value="Unassembled WGS sequence"/>
</dbReference>
<comment type="caution">
    <text evidence="7">The sequence shown here is derived from an EMBL/GenBank/DDBJ whole genome shotgun (WGS) entry which is preliminary data.</text>
</comment>
<sequence>MKGASEQLQNWLDRIARHDDRRAFRMLFDVFYPQLLRLALYYLNVRETAEEIVQDVFVKIWQIRQTLPTVVNFRAYIFSTTRNHCLNQLQKKGSPVLMSFDDVPADGLIGPDESPDEAIEFQETQSRVQTAINNLPPQCRLIFQLVKEQGLSYKETAELLQISPRTVETQIGIALKKLAAALG</sequence>
<dbReference type="Gene3D" id="1.10.10.10">
    <property type="entry name" value="Winged helix-like DNA-binding domain superfamily/Winged helix DNA-binding domain"/>
    <property type="match status" value="1"/>
</dbReference>
<dbReference type="Pfam" id="PF08281">
    <property type="entry name" value="Sigma70_r4_2"/>
    <property type="match status" value="1"/>
</dbReference>
<keyword evidence="4" id="KW-0804">Transcription</keyword>
<evidence type="ECO:0000313" key="7">
    <source>
        <dbReference type="EMBL" id="RIV25396.1"/>
    </source>
</evidence>
<gene>
    <name evidence="7" type="ORF">DYU11_08845</name>
</gene>
<dbReference type="CDD" id="cd06171">
    <property type="entry name" value="Sigma70_r4"/>
    <property type="match status" value="1"/>
</dbReference>
<organism evidence="7 8">
    <name type="scientific">Fibrisoma montanum</name>
    <dbReference type="NCBI Taxonomy" id="2305895"/>
    <lineage>
        <taxon>Bacteria</taxon>
        <taxon>Pseudomonadati</taxon>
        <taxon>Bacteroidota</taxon>
        <taxon>Cytophagia</taxon>
        <taxon>Cytophagales</taxon>
        <taxon>Spirosomataceae</taxon>
        <taxon>Fibrisoma</taxon>
    </lineage>
</organism>
<name>A0A418MF46_9BACT</name>
<dbReference type="InterPro" id="IPR013324">
    <property type="entry name" value="RNA_pol_sigma_r3/r4-like"/>
</dbReference>
<dbReference type="RefSeq" id="WP_119667280.1">
    <property type="nucleotide sequence ID" value="NZ_QXED01000002.1"/>
</dbReference>
<evidence type="ECO:0000259" key="5">
    <source>
        <dbReference type="Pfam" id="PF04542"/>
    </source>
</evidence>
<proteinExistence type="inferred from homology"/>
<dbReference type="GO" id="GO:0006352">
    <property type="term" value="P:DNA-templated transcription initiation"/>
    <property type="evidence" value="ECO:0007669"/>
    <property type="project" value="InterPro"/>
</dbReference>